<dbReference type="STRING" id="3775.A0A1Q3CTU7"/>
<dbReference type="CDD" id="cd06141">
    <property type="entry name" value="WRN_exo"/>
    <property type="match status" value="1"/>
</dbReference>
<protein>
    <submittedName>
        <fullName evidence="4">DNA_pol_A_exo1 domain-containing protein</fullName>
    </submittedName>
</protein>
<evidence type="ECO:0000259" key="3">
    <source>
        <dbReference type="Pfam" id="PF01612"/>
    </source>
</evidence>
<dbReference type="InParanoid" id="A0A1Q3CTU7"/>
<evidence type="ECO:0000313" key="5">
    <source>
        <dbReference type="Proteomes" id="UP000187406"/>
    </source>
</evidence>
<dbReference type="AlphaFoldDB" id="A0A1Q3CTU7"/>
<keyword evidence="5" id="KW-1185">Reference proteome</keyword>
<dbReference type="PANTHER" id="PTHR13620">
    <property type="entry name" value="3-5 EXONUCLEASE"/>
    <property type="match status" value="1"/>
</dbReference>
<sequence>MSIIEVQIGNISVKTTVITDDITLENSLKELWSNMGRDEFVKNVVGLGLEKRFTSGFNGAISSKVAALVLCAGYQCLIIELNSFQVIPFSLASFLDLSDITFVGVGIKQNVSNLRRDYGLECRNAVELGPLAAVVREKHYLSACGLPDIASACGVEVCKKSADVALGNWGARKLRQECIRYATYDAYASFLVGNRLLQGIFPPLEDYLFD</sequence>
<dbReference type="SUPFAM" id="SSF53098">
    <property type="entry name" value="Ribonuclease H-like"/>
    <property type="match status" value="1"/>
</dbReference>
<proteinExistence type="predicted"/>
<evidence type="ECO:0000313" key="4">
    <source>
        <dbReference type="EMBL" id="GAV83674.1"/>
    </source>
</evidence>
<dbReference type="Gene3D" id="3.30.420.10">
    <property type="entry name" value="Ribonuclease H-like superfamily/Ribonuclease H"/>
    <property type="match status" value="1"/>
</dbReference>
<dbReference type="GO" id="GO:0006139">
    <property type="term" value="P:nucleobase-containing compound metabolic process"/>
    <property type="evidence" value="ECO:0007669"/>
    <property type="project" value="InterPro"/>
</dbReference>
<dbReference type="GO" id="GO:0008408">
    <property type="term" value="F:3'-5' exonuclease activity"/>
    <property type="evidence" value="ECO:0007669"/>
    <property type="project" value="InterPro"/>
</dbReference>
<name>A0A1Q3CTU7_CEPFO</name>
<evidence type="ECO:0000256" key="2">
    <source>
        <dbReference type="ARBA" id="ARBA00022801"/>
    </source>
</evidence>
<dbReference type="OrthoDB" id="446462at2759"/>
<dbReference type="InterPro" id="IPR051132">
    <property type="entry name" value="3-5_Exonuclease_domain"/>
</dbReference>
<accession>A0A1Q3CTU7</accession>
<keyword evidence="1" id="KW-0540">Nuclease</keyword>
<dbReference type="InterPro" id="IPR002562">
    <property type="entry name" value="3'-5'_exonuclease_dom"/>
</dbReference>
<dbReference type="Proteomes" id="UP000187406">
    <property type="component" value="Unassembled WGS sequence"/>
</dbReference>
<dbReference type="InterPro" id="IPR012337">
    <property type="entry name" value="RNaseH-like_sf"/>
</dbReference>
<gene>
    <name evidence="4" type="ORF">CFOL_v3_27120</name>
</gene>
<reference evidence="5" key="1">
    <citation type="submission" date="2016-04" db="EMBL/GenBank/DDBJ databases">
        <title>Cephalotus genome sequencing.</title>
        <authorList>
            <person name="Fukushima K."/>
            <person name="Hasebe M."/>
            <person name="Fang X."/>
        </authorList>
    </citation>
    <scope>NUCLEOTIDE SEQUENCE [LARGE SCALE GENOMIC DNA]</scope>
    <source>
        <strain evidence="5">cv. St1</strain>
    </source>
</reference>
<dbReference type="GO" id="GO:0005737">
    <property type="term" value="C:cytoplasm"/>
    <property type="evidence" value="ECO:0007669"/>
    <property type="project" value="TreeGrafter"/>
</dbReference>
<dbReference type="GO" id="GO:0005634">
    <property type="term" value="C:nucleus"/>
    <property type="evidence" value="ECO:0007669"/>
    <property type="project" value="TreeGrafter"/>
</dbReference>
<feature type="domain" description="3'-5' exonuclease" evidence="3">
    <location>
        <begin position="73"/>
        <end position="196"/>
    </location>
</feature>
<dbReference type="GO" id="GO:0003676">
    <property type="term" value="F:nucleic acid binding"/>
    <property type="evidence" value="ECO:0007669"/>
    <property type="project" value="InterPro"/>
</dbReference>
<evidence type="ECO:0000256" key="1">
    <source>
        <dbReference type="ARBA" id="ARBA00022722"/>
    </source>
</evidence>
<keyword evidence="2" id="KW-0378">Hydrolase</keyword>
<dbReference type="PANTHER" id="PTHR13620:SF121">
    <property type="entry name" value="EMB|CAB82946.1-RELATED"/>
    <property type="match status" value="1"/>
</dbReference>
<organism evidence="4 5">
    <name type="scientific">Cephalotus follicularis</name>
    <name type="common">Albany pitcher plant</name>
    <dbReference type="NCBI Taxonomy" id="3775"/>
    <lineage>
        <taxon>Eukaryota</taxon>
        <taxon>Viridiplantae</taxon>
        <taxon>Streptophyta</taxon>
        <taxon>Embryophyta</taxon>
        <taxon>Tracheophyta</taxon>
        <taxon>Spermatophyta</taxon>
        <taxon>Magnoliopsida</taxon>
        <taxon>eudicotyledons</taxon>
        <taxon>Gunneridae</taxon>
        <taxon>Pentapetalae</taxon>
        <taxon>rosids</taxon>
        <taxon>fabids</taxon>
        <taxon>Oxalidales</taxon>
        <taxon>Cephalotaceae</taxon>
        <taxon>Cephalotus</taxon>
    </lineage>
</organism>
<dbReference type="Pfam" id="PF01612">
    <property type="entry name" value="DNA_pol_A_exo1"/>
    <property type="match status" value="1"/>
</dbReference>
<dbReference type="InterPro" id="IPR036397">
    <property type="entry name" value="RNaseH_sf"/>
</dbReference>
<comment type="caution">
    <text evidence="4">The sequence shown here is derived from an EMBL/GenBank/DDBJ whole genome shotgun (WGS) entry which is preliminary data.</text>
</comment>
<dbReference type="EMBL" id="BDDD01002963">
    <property type="protein sequence ID" value="GAV83674.1"/>
    <property type="molecule type" value="Genomic_DNA"/>
</dbReference>